<dbReference type="InterPro" id="IPR023213">
    <property type="entry name" value="CAT-like_dom_sf"/>
</dbReference>
<protein>
    <recommendedName>
        <fullName evidence="3">Condensation domain-containing protein</fullName>
    </recommendedName>
</protein>
<evidence type="ECO:0000313" key="1">
    <source>
        <dbReference type="EMBL" id="KAK8392365.1"/>
    </source>
</evidence>
<gene>
    <name evidence="1" type="ORF">O3P69_014611</name>
</gene>
<sequence length="523" mass="59247">MTSAPRPTEEEEVQWRFAADDRVQGMVARVEVSLRQTTTFTLNAASPITPILVEEALQHLYDKVESLRLCFRLRDGKLWVADMPRCKLDFQVVSGSDLEEQHILLRDSPFNLHDGPLWKTRLMPCPEDAVCHFPEVKAAFPHQCHILMTLHHATNDGMVVMMVTQLLIDILDSLLQGLPVSSQQVGELLEGFEVREEEARIRAALLQDPERLVAAFRQHVGSKHLPLLMEAFGLPKAEDWTTKNLPPVVLNNQCMEKFAAKCRSMGATINAGFTALINTALVDLAQEAGLNKDVYHLSSSHPVDTRRLMKNCKSFILGYHAIPMTQSTATPRDVKEHFWQYVKKLDAELRDKIKRNYNCEERVLGVMLRPQDYTHEAHSVLQQLPSCDYLFSNLYSPRTSYAGAGKCVQLTAAANYMTIHNERCSLGMGLFSFRGQARLQLAYSTAAINGEVAYKYSFFFCNVELHALLPHTNWLDVVITITGSITNSGVEWHLSPPLLEVRKNFDVLRSQSTEQATRRKERQ</sequence>
<proteinExistence type="predicted"/>
<dbReference type="EMBL" id="JARAKH010000022">
    <property type="protein sequence ID" value="KAK8392365.1"/>
    <property type="molecule type" value="Genomic_DNA"/>
</dbReference>
<name>A0AAW0TXH6_SCYPA</name>
<comment type="caution">
    <text evidence="1">The sequence shown here is derived from an EMBL/GenBank/DDBJ whole genome shotgun (WGS) entry which is preliminary data.</text>
</comment>
<dbReference type="PANTHER" id="PTHR28037:SF1">
    <property type="entry name" value="ALCOHOL O-ACETYLTRANSFERASE 1-RELATED"/>
    <property type="match status" value="1"/>
</dbReference>
<dbReference type="Gene3D" id="3.30.559.10">
    <property type="entry name" value="Chloramphenicol acetyltransferase-like domain"/>
    <property type="match status" value="1"/>
</dbReference>
<evidence type="ECO:0000313" key="2">
    <source>
        <dbReference type="Proteomes" id="UP001487740"/>
    </source>
</evidence>
<dbReference type="AlphaFoldDB" id="A0AAW0TXH6"/>
<reference evidence="1 2" key="1">
    <citation type="submission" date="2023-03" db="EMBL/GenBank/DDBJ databases">
        <title>High-quality genome of Scylla paramamosain provides insights in environmental adaptation.</title>
        <authorList>
            <person name="Zhang L."/>
        </authorList>
    </citation>
    <scope>NUCLEOTIDE SEQUENCE [LARGE SCALE GENOMIC DNA]</scope>
    <source>
        <strain evidence="1">LZ_2023a</strain>
        <tissue evidence="1">Muscle</tissue>
    </source>
</reference>
<dbReference type="PANTHER" id="PTHR28037">
    <property type="entry name" value="ALCOHOL O-ACETYLTRANSFERASE 1-RELATED"/>
    <property type="match status" value="1"/>
</dbReference>
<dbReference type="SUPFAM" id="SSF52777">
    <property type="entry name" value="CoA-dependent acyltransferases"/>
    <property type="match status" value="1"/>
</dbReference>
<organism evidence="1 2">
    <name type="scientific">Scylla paramamosain</name>
    <name type="common">Mud crab</name>
    <dbReference type="NCBI Taxonomy" id="85552"/>
    <lineage>
        <taxon>Eukaryota</taxon>
        <taxon>Metazoa</taxon>
        <taxon>Ecdysozoa</taxon>
        <taxon>Arthropoda</taxon>
        <taxon>Crustacea</taxon>
        <taxon>Multicrustacea</taxon>
        <taxon>Malacostraca</taxon>
        <taxon>Eumalacostraca</taxon>
        <taxon>Eucarida</taxon>
        <taxon>Decapoda</taxon>
        <taxon>Pleocyemata</taxon>
        <taxon>Brachyura</taxon>
        <taxon>Eubrachyura</taxon>
        <taxon>Portunoidea</taxon>
        <taxon>Portunidae</taxon>
        <taxon>Portuninae</taxon>
        <taxon>Scylla</taxon>
    </lineage>
</organism>
<dbReference type="InterPro" id="IPR052058">
    <property type="entry name" value="Alcohol_O-acetyltransferase"/>
</dbReference>
<evidence type="ECO:0008006" key="3">
    <source>
        <dbReference type="Google" id="ProtNLM"/>
    </source>
</evidence>
<dbReference type="Proteomes" id="UP001487740">
    <property type="component" value="Unassembled WGS sequence"/>
</dbReference>
<accession>A0AAW0TXH6</accession>
<keyword evidence="2" id="KW-1185">Reference proteome</keyword>